<dbReference type="Gene3D" id="3.30.460.10">
    <property type="entry name" value="Beta Polymerase, domain 2"/>
    <property type="match status" value="1"/>
</dbReference>
<dbReference type="RefSeq" id="WP_120106431.1">
    <property type="nucleotide sequence ID" value="NZ_QXQB01000001.1"/>
</dbReference>
<protein>
    <submittedName>
        <fullName evidence="3">DUF4037 domain-containing protein</fullName>
    </submittedName>
</protein>
<dbReference type="InterPro" id="IPR002934">
    <property type="entry name" value="Polymerase_NTP_transf_dom"/>
</dbReference>
<evidence type="ECO:0000259" key="2">
    <source>
        <dbReference type="Pfam" id="PF13228"/>
    </source>
</evidence>
<dbReference type="Pfam" id="PF13228">
    <property type="entry name" value="DUF4037"/>
    <property type="match status" value="1"/>
</dbReference>
<dbReference type="SUPFAM" id="SSF81301">
    <property type="entry name" value="Nucleotidyltransferase"/>
    <property type="match status" value="1"/>
</dbReference>
<evidence type="ECO:0000259" key="1">
    <source>
        <dbReference type="Pfam" id="PF01909"/>
    </source>
</evidence>
<dbReference type="GO" id="GO:0016779">
    <property type="term" value="F:nucleotidyltransferase activity"/>
    <property type="evidence" value="ECO:0007669"/>
    <property type="project" value="InterPro"/>
</dbReference>
<dbReference type="OrthoDB" id="5176171at2"/>
<accession>A0A3A6PV33</accession>
<dbReference type="EMBL" id="QXQB01000001">
    <property type="protein sequence ID" value="RJX40651.1"/>
    <property type="molecule type" value="Genomic_DNA"/>
</dbReference>
<comment type="caution">
    <text evidence="3">The sequence shown here is derived from an EMBL/GenBank/DDBJ whole genome shotgun (WGS) entry which is preliminary data.</text>
</comment>
<keyword evidence="4" id="KW-1185">Reference proteome</keyword>
<organism evidence="3 4">
    <name type="scientific">Paenibacillus pinisoli</name>
    <dbReference type="NCBI Taxonomy" id="1276110"/>
    <lineage>
        <taxon>Bacteria</taxon>
        <taxon>Bacillati</taxon>
        <taxon>Bacillota</taxon>
        <taxon>Bacilli</taxon>
        <taxon>Bacillales</taxon>
        <taxon>Paenibacillaceae</taxon>
        <taxon>Paenibacillus</taxon>
    </lineage>
</organism>
<sequence length="286" mass="32819">MHGEAIDRIEAIVPVLKEMLTGRYVIALGGSYAKGYMDEFSDLDFYVYTDGVKPLEERRSILSAIADADQPCYIDENIDGTLWGGCADFYYRGMKIETSVKSIEGYQKAIQDCLSGHIFVEPTFWTLSGYFNYICLSEVSFVQPLSDDEGVLAAWKEQVREYPEKLREAIIRQFWWKSTFWLDNFHYLSAIERGDYVYASGIAQQSFHSLLQVLLAVNGVYFKGDKKIGRQLSELAFCPQPLVQELVFVLGAHQDRIQLKRQREMLVDITHQIKEYMTDSSNMNNG</sequence>
<dbReference type="Pfam" id="PF01909">
    <property type="entry name" value="NTP_transf_2"/>
    <property type="match status" value="1"/>
</dbReference>
<dbReference type="Proteomes" id="UP000267798">
    <property type="component" value="Unassembled WGS sequence"/>
</dbReference>
<name>A0A3A6PV33_9BACL</name>
<gene>
    <name evidence="3" type="ORF">D3P09_01130</name>
</gene>
<reference evidence="3 4" key="1">
    <citation type="submission" date="2018-09" db="EMBL/GenBank/DDBJ databases">
        <title>Paenibacillus aracenensis nov. sp. isolated from a cave in southern Spain.</title>
        <authorList>
            <person name="Jurado V."/>
            <person name="Gutierrez-Patricio S."/>
            <person name="Gonzalez-Pimentel J.L."/>
            <person name="Miller A.Z."/>
            <person name="Laiz L."/>
            <person name="Saiz-Jimenez C."/>
        </authorList>
    </citation>
    <scope>NUCLEOTIDE SEQUENCE [LARGE SCALE GENOMIC DNA]</scope>
    <source>
        <strain evidence="3 4">JCM 19203</strain>
    </source>
</reference>
<feature type="domain" description="Polymerase nucleotidyl transferase" evidence="1">
    <location>
        <begin position="12"/>
        <end position="62"/>
    </location>
</feature>
<evidence type="ECO:0000313" key="4">
    <source>
        <dbReference type="Proteomes" id="UP000267798"/>
    </source>
</evidence>
<dbReference type="InterPro" id="IPR043519">
    <property type="entry name" value="NT_sf"/>
</dbReference>
<dbReference type="InterPro" id="IPR025117">
    <property type="entry name" value="DUF4037"/>
</dbReference>
<dbReference type="AlphaFoldDB" id="A0A3A6PV33"/>
<proteinExistence type="predicted"/>
<evidence type="ECO:0000313" key="3">
    <source>
        <dbReference type="EMBL" id="RJX40651.1"/>
    </source>
</evidence>
<dbReference type="CDD" id="cd05403">
    <property type="entry name" value="NT_KNTase_like"/>
    <property type="match status" value="1"/>
</dbReference>
<feature type="domain" description="DUF4037" evidence="2">
    <location>
        <begin position="145"/>
        <end position="222"/>
    </location>
</feature>